<feature type="region of interest" description="Disordered" evidence="3">
    <location>
        <begin position="599"/>
        <end position="623"/>
    </location>
</feature>
<dbReference type="PROSITE" id="PS50043">
    <property type="entry name" value="HTH_LUXR_2"/>
    <property type="match status" value="1"/>
</dbReference>
<dbReference type="InterPro" id="IPR000792">
    <property type="entry name" value="Tscrpt_reg_LuxR_C"/>
</dbReference>
<sequence length="871" mass="98167">MPYPPIIQSIFIVMPPRRRRPVTIDSTPPDIRPLETADSIQSILEADEDRTLEIERNRFAGRQAKASSAIEAASQHYRNAIDAIAEGDWSSRFDYCFSLFEDGAECQYISGNTLLSEKLYDHLLFRARNRLERLRVCRALITQHVNKGMYADAITLGLRCLREFHIRIPRLPSAGAVSKARTAVKKIAADHLPQLAALPQARNTDAQEAIELVLSLLFPALAADRNVFTVLFAKFVQLSLKYGHTPGFPAAYAFYGLHLCYDLERYEAGLRLVKAAYEISESAPIPTIHSTITYVLGKATFHWGGDAETGEALFSRAIEQGMSAGNYAFAGLAMIEHVHAAYTRGTLEHVYVLVQRYLPLVIKTDLSLRLLAFCDYLQLILIYTGSIADNAYDMVRLNGSYADAGAEDKAVDKFHLFRICTFRTQQYYLQENYSEAVRAAEAAIPFISSARIVPLYQEHLFYYALAICAAWDTYPGGEKFAVKHKLKHIQEQMKKWATVNPGYYKHKHELISAEIERLSGRESTAIGLYQRSIVSAREGGYIQDAAVANELFAHFFLSKGIEKAARLYMNDAYEGFKEWGAVIKARSILDRYPELLPKEEQKSDAEGRDRRSATRGSTNESDLSSVLKAAQSFLEEADPELLLRKLMRILFDNTGAERGCILLEKEGQLYMELVIAANADDSLSRVSIPLEQYPHLSGSIVRHAASSLAPVKVDDARLDERFREDPYIRDHRPISILCLPISRPEHPNVLLYLENNSVSRAFEQYRDEVLRLLACQAHYVATMLRPMERTFPLNRSSDGQTRPLLLDPLTSREMEVLHLMAGGLSNREISEQIDVVVGTVKNHIKNIFSKLGVSSRMKAVSRAKEQRLLAD</sequence>
<proteinExistence type="predicted"/>
<name>A0A5C4T0W6_9BACL</name>
<feature type="domain" description="HTH luxR-type" evidence="4">
    <location>
        <begin position="802"/>
        <end position="867"/>
    </location>
</feature>
<dbReference type="GO" id="GO:0045892">
    <property type="term" value="P:negative regulation of DNA-templated transcription"/>
    <property type="evidence" value="ECO:0007669"/>
    <property type="project" value="UniProtKB-ARBA"/>
</dbReference>
<dbReference type="Proteomes" id="UP000307943">
    <property type="component" value="Unassembled WGS sequence"/>
</dbReference>
<dbReference type="PANTHER" id="PTHR43642:SF1">
    <property type="entry name" value="HYBRID SIGNAL TRANSDUCTION HISTIDINE KINASE G"/>
    <property type="match status" value="1"/>
</dbReference>
<comment type="caution">
    <text evidence="5">The sequence shown here is derived from an EMBL/GenBank/DDBJ whole genome shotgun (WGS) entry which is preliminary data.</text>
</comment>
<dbReference type="EMBL" id="VDCQ01000055">
    <property type="protein sequence ID" value="TNJ62654.1"/>
    <property type="molecule type" value="Genomic_DNA"/>
</dbReference>
<dbReference type="InterPro" id="IPR016032">
    <property type="entry name" value="Sig_transdc_resp-reg_C-effctor"/>
</dbReference>
<dbReference type="SMART" id="SM00421">
    <property type="entry name" value="HTH_LUXR"/>
    <property type="match status" value="1"/>
</dbReference>
<dbReference type="InterPro" id="IPR036388">
    <property type="entry name" value="WH-like_DNA-bd_sf"/>
</dbReference>
<organism evidence="5 6">
    <name type="scientific">Paenibacillus hemerocallicola</name>
    <dbReference type="NCBI Taxonomy" id="1172614"/>
    <lineage>
        <taxon>Bacteria</taxon>
        <taxon>Bacillati</taxon>
        <taxon>Bacillota</taxon>
        <taxon>Bacilli</taxon>
        <taxon>Bacillales</taxon>
        <taxon>Paenibacillaceae</taxon>
        <taxon>Paenibacillus</taxon>
    </lineage>
</organism>
<dbReference type="Gene3D" id="3.30.450.40">
    <property type="match status" value="1"/>
</dbReference>
<dbReference type="AlphaFoldDB" id="A0A5C4T0W6"/>
<keyword evidence="1" id="KW-0805">Transcription regulation</keyword>
<dbReference type="CDD" id="cd06170">
    <property type="entry name" value="LuxR_C_like"/>
    <property type="match status" value="1"/>
</dbReference>
<evidence type="ECO:0000313" key="6">
    <source>
        <dbReference type="Proteomes" id="UP000307943"/>
    </source>
</evidence>
<feature type="compositionally biased region" description="Basic and acidic residues" evidence="3">
    <location>
        <begin position="599"/>
        <end position="612"/>
    </location>
</feature>
<dbReference type="InterPro" id="IPR053159">
    <property type="entry name" value="Hybrid_Histidine_Kinase"/>
</dbReference>
<evidence type="ECO:0000256" key="3">
    <source>
        <dbReference type="SAM" id="MobiDB-lite"/>
    </source>
</evidence>
<reference evidence="5 6" key="1">
    <citation type="submission" date="2019-05" db="EMBL/GenBank/DDBJ databases">
        <title>We sequenced the genome of Paenibacillus hemerocallicola KCTC 33185 for further insight into its adaptation and study the phylogeny of Paenibacillus.</title>
        <authorList>
            <person name="Narsing Rao M.P."/>
        </authorList>
    </citation>
    <scope>NUCLEOTIDE SEQUENCE [LARGE SCALE GENOMIC DNA]</scope>
    <source>
        <strain evidence="5 6">KCTC 33185</strain>
    </source>
</reference>
<accession>A0A5C4T0W6</accession>
<feature type="compositionally biased region" description="Polar residues" evidence="3">
    <location>
        <begin position="614"/>
        <end position="623"/>
    </location>
</feature>
<dbReference type="InterPro" id="IPR029016">
    <property type="entry name" value="GAF-like_dom_sf"/>
</dbReference>
<dbReference type="OrthoDB" id="9801841at2"/>
<dbReference type="PROSITE" id="PS00622">
    <property type="entry name" value="HTH_LUXR_1"/>
    <property type="match status" value="1"/>
</dbReference>
<dbReference type="SUPFAM" id="SSF46894">
    <property type="entry name" value="C-terminal effector domain of the bipartite response regulators"/>
    <property type="match status" value="1"/>
</dbReference>
<evidence type="ECO:0000256" key="1">
    <source>
        <dbReference type="ARBA" id="ARBA00023015"/>
    </source>
</evidence>
<dbReference type="Pfam" id="PF01590">
    <property type="entry name" value="GAF"/>
    <property type="match status" value="1"/>
</dbReference>
<evidence type="ECO:0000256" key="2">
    <source>
        <dbReference type="ARBA" id="ARBA00023163"/>
    </source>
</evidence>
<evidence type="ECO:0000259" key="4">
    <source>
        <dbReference type="PROSITE" id="PS50043"/>
    </source>
</evidence>
<dbReference type="Pfam" id="PF00196">
    <property type="entry name" value="GerE"/>
    <property type="match status" value="1"/>
</dbReference>
<keyword evidence="2" id="KW-0804">Transcription</keyword>
<protein>
    <submittedName>
        <fullName evidence="5">GAF domain-containing protein</fullName>
    </submittedName>
</protein>
<dbReference type="Gene3D" id="1.10.10.10">
    <property type="entry name" value="Winged helix-like DNA-binding domain superfamily/Winged helix DNA-binding domain"/>
    <property type="match status" value="1"/>
</dbReference>
<dbReference type="SUPFAM" id="SSF55781">
    <property type="entry name" value="GAF domain-like"/>
    <property type="match status" value="1"/>
</dbReference>
<dbReference type="InterPro" id="IPR003018">
    <property type="entry name" value="GAF"/>
</dbReference>
<evidence type="ECO:0000313" key="5">
    <source>
        <dbReference type="EMBL" id="TNJ62654.1"/>
    </source>
</evidence>
<keyword evidence="6" id="KW-1185">Reference proteome</keyword>
<dbReference type="PRINTS" id="PR00038">
    <property type="entry name" value="HTHLUXR"/>
</dbReference>
<dbReference type="PANTHER" id="PTHR43642">
    <property type="entry name" value="HYBRID SIGNAL TRANSDUCTION HISTIDINE KINASE G"/>
    <property type="match status" value="1"/>
</dbReference>
<gene>
    <name evidence="5" type="ORF">FE784_29440</name>
</gene>
<dbReference type="GO" id="GO:0003677">
    <property type="term" value="F:DNA binding"/>
    <property type="evidence" value="ECO:0007669"/>
    <property type="project" value="InterPro"/>
</dbReference>